<proteinExistence type="predicted"/>
<accession>A0A0V0XXU3</accession>
<evidence type="ECO:0000313" key="2">
    <source>
        <dbReference type="EMBL" id="KRX92489.1"/>
    </source>
</evidence>
<dbReference type="Proteomes" id="UP000054815">
    <property type="component" value="Unassembled WGS sequence"/>
</dbReference>
<comment type="caution">
    <text evidence="2">The sequence shown here is derived from an EMBL/GenBank/DDBJ whole genome shotgun (WGS) entry which is preliminary data.</text>
</comment>
<feature type="non-terminal residue" evidence="2">
    <location>
        <position position="1"/>
    </location>
</feature>
<feature type="transmembrane region" description="Helical" evidence="1">
    <location>
        <begin position="46"/>
        <end position="69"/>
    </location>
</feature>
<dbReference type="AlphaFoldDB" id="A0A0V0XXU3"/>
<evidence type="ECO:0000256" key="1">
    <source>
        <dbReference type="SAM" id="Phobius"/>
    </source>
</evidence>
<name>A0A0V0XXU3_TRIPS</name>
<organism evidence="2 3">
    <name type="scientific">Trichinella pseudospiralis</name>
    <name type="common">Parasitic roundworm</name>
    <dbReference type="NCBI Taxonomy" id="6337"/>
    <lineage>
        <taxon>Eukaryota</taxon>
        <taxon>Metazoa</taxon>
        <taxon>Ecdysozoa</taxon>
        <taxon>Nematoda</taxon>
        <taxon>Enoplea</taxon>
        <taxon>Dorylaimia</taxon>
        <taxon>Trichinellida</taxon>
        <taxon>Trichinellidae</taxon>
        <taxon>Trichinella</taxon>
    </lineage>
</organism>
<gene>
    <name evidence="2" type="ORF">T4E_4212</name>
</gene>
<evidence type="ECO:0000313" key="3">
    <source>
        <dbReference type="Proteomes" id="UP000054815"/>
    </source>
</evidence>
<sequence>TCQLCYYGTTWSLLKKTTRHLSNFFSNSQNFRCSTKCNLFFLLSQILTYNILLQITIYLIMIMINIVIIKVTELL</sequence>
<reference evidence="2 3" key="1">
    <citation type="submission" date="2015-01" db="EMBL/GenBank/DDBJ databases">
        <title>Evolution of Trichinella species and genotypes.</title>
        <authorList>
            <person name="Korhonen P.K."/>
            <person name="Edoardo P."/>
            <person name="Giuseppe L.R."/>
            <person name="Gasser R.B."/>
        </authorList>
    </citation>
    <scope>NUCLEOTIDE SEQUENCE [LARGE SCALE GENOMIC DNA]</scope>
    <source>
        <strain evidence="2">ISS141</strain>
    </source>
</reference>
<keyword evidence="1" id="KW-1133">Transmembrane helix</keyword>
<keyword evidence="1" id="KW-0812">Transmembrane</keyword>
<keyword evidence="1" id="KW-0472">Membrane</keyword>
<dbReference type="EMBL" id="JYDU01000110">
    <property type="protein sequence ID" value="KRX92489.1"/>
    <property type="molecule type" value="Genomic_DNA"/>
</dbReference>
<protein>
    <submittedName>
        <fullName evidence="2">Uncharacterized protein</fullName>
    </submittedName>
</protein>